<evidence type="ECO:0000313" key="10">
    <source>
        <dbReference type="EMBL" id="GHJ88147.1"/>
    </source>
</evidence>
<dbReference type="Pfam" id="PF05773">
    <property type="entry name" value="RWD"/>
    <property type="match status" value="1"/>
</dbReference>
<dbReference type="Gene3D" id="1.25.10.10">
    <property type="entry name" value="Leucine-rich Repeat Variant"/>
    <property type="match status" value="1"/>
</dbReference>
<dbReference type="Gene3D" id="1.20.120.1750">
    <property type="match status" value="1"/>
</dbReference>
<feature type="region of interest" description="Disordered" evidence="8">
    <location>
        <begin position="555"/>
        <end position="774"/>
    </location>
</feature>
<dbReference type="CDD" id="cd20354">
    <property type="entry name" value="Rcat_RBR_RNF14"/>
    <property type="match status" value="1"/>
</dbReference>
<dbReference type="EMBL" id="BLZA01000028">
    <property type="protein sequence ID" value="GHJ88147.1"/>
    <property type="molecule type" value="Genomic_DNA"/>
</dbReference>
<keyword evidence="3" id="KW-0479">Metal-binding</keyword>
<keyword evidence="5" id="KW-0863">Zinc-finger</keyword>
<keyword evidence="6" id="KW-0833">Ubl conjugation pathway</keyword>
<dbReference type="InterPro" id="IPR047548">
    <property type="entry name" value="Rcat_RBR_RNF14"/>
</dbReference>
<dbReference type="SUPFAM" id="SSF57850">
    <property type="entry name" value="RING/U-box"/>
    <property type="match status" value="2"/>
</dbReference>
<feature type="region of interest" description="Disordered" evidence="8">
    <location>
        <begin position="1965"/>
        <end position="2006"/>
    </location>
</feature>
<feature type="compositionally biased region" description="Low complexity" evidence="8">
    <location>
        <begin position="894"/>
        <end position="906"/>
    </location>
</feature>
<evidence type="ECO:0000259" key="9">
    <source>
        <dbReference type="PROSITE" id="PS51873"/>
    </source>
</evidence>
<evidence type="ECO:0000256" key="5">
    <source>
        <dbReference type="ARBA" id="ARBA00022771"/>
    </source>
</evidence>
<feature type="compositionally biased region" description="Basic and acidic residues" evidence="8">
    <location>
        <begin position="594"/>
        <end position="604"/>
    </location>
</feature>
<dbReference type="GO" id="GO:0016740">
    <property type="term" value="F:transferase activity"/>
    <property type="evidence" value="ECO:0007669"/>
    <property type="project" value="UniProtKB-KW"/>
</dbReference>
<dbReference type="CDD" id="cd23820">
    <property type="entry name" value="RWD_RNF14"/>
    <property type="match status" value="1"/>
</dbReference>
<feature type="region of interest" description="Disordered" evidence="8">
    <location>
        <begin position="1900"/>
        <end position="1944"/>
    </location>
</feature>
<feature type="compositionally biased region" description="Polar residues" evidence="8">
    <location>
        <begin position="801"/>
        <end position="812"/>
    </location>
</feature>
<accession>A0A8H3TW06</accession>
<evidence type="ECO:0000256" key="4">
    <source>
        <dbReference type="ARBA" id="ARBA00022737"/>
    </source>
</evidence>
<evidence type="ECO:0000256" key="3">
    <source>
        <dbReference type="ARBA" id="ARBA00022723"/>
    </source>
</evidence>
<feature type="compositionally biased region" description="Polar residues" evidence="8">
    <location>
        <begin position="1983"/>
        <end position="1996"/>
    </location>
</feature>
<feature type="compositionally biased region" description="Polar residues" evidence="8">
    <location>
        <begin position="764"/>
        <end position="774"/>
    </location>
</feature>
<evidence type="ECO:0000256" key="2">
    <source>
        <dbReference type="ARBA" id="ARBA00022679"/>
    </source>
</evidence>
<feature type="region of interest" description="Disordered" evidence="8">
    <location>
        <begin position="1101"/>
        <end position="1182"/>
    </location>
</feature>
<dbReference type="PROSITE" id="PS51873">
    <property type="entry name" value="TRIAD"/>
    <property type="match status" value="1"/>
</dbReference>
<dbReference type="GO" id="GO:0005737">
    <property type="term" value="C:cytoplasm"/>
    <property type="evidence" value="ECO:0007669"/>
    <property type="project" value="TreeGrafter"/>
</dbReference>
<dbReference type="OrthoDB" id="340346at2759"/>
<dbReference type="InterPro" id="IPR006575">
    <property type="entry name" value="RWD_dom"/>
</dbReference>
<evidence type="ECO:0000313" key="11">
    <source>
        <dbReference type="Proteomes" id="UP000620104"/>
    </source>
</evidence>
<dbReference type="InterPro" id="IPR051023">
    <property type="entry name" value="PP2A_Regulatory_Subunit_A"/>
</dbReference>
<reference evidence="10" key="1">
    <citation type="submission" date="2020-07" db="EMBL/GenBank/DDBJ databases">
        <title>Draft Genome Sequence of a Deep-Sea Yeast, Naganishia (Cryptococcus) liquefaciens strain N6.</title>
        <authorList>
            <person name="Han Y.W."/>
            <person name="Kajitani R."/>
            <person name="Morimoto H."/>
            <person name="Parhat M."/>
            <person name="Tsubouchi H."/>
            <person name="Bakenova O."/>
            <person name="Ogata M."/>
            <person name="Argunhan B."/>
            <person name="Aoki R."/>
            <person name="Kajiwara S."/>
            <person name="Itoh T."/>
            <person name="Iwasaki H."/>
        </authorList>
    </citation>
    <scope>NUCLEOTIDE SEQUENCE</scope>
    <source>
        <strain evidence="10">N6</strain>
    </source>
</reference>
<dbReference type="InterPro" id="IPR044066">
    <property type="entry name" value="TRIAD_supradom"/>
</dbReference>
<keyword evidence="7" id="KW-0862">Zinc</keyword>
<evidence type="ECO:0000256" key="6">
    <source>
        <dbReference type="ARBA" id="ARBA00022786"/>
    </source>
</evidence>
<dbReference type="Pfam" id="PF01485">
    <property type="entry name" value="IBR"/>
    <property type="match status" value="1"/>
</dbReference>
<dbReference type="CDD" id="cd20341">
    <property type="entry name" value="BRcat_RBR_RNF14"/>
    <property type="match status" value="1"/>
</dbReference>
<dbReference type="PANTHER" id="PTHR10648">
    <property type="entry name" value="SERINE/THREONINE-PROTEIN PHOSPHATASE PP2A 65 KDA REGULATORY SUBUNIT"/>
    <property type="match status" value="1"/>
</dbReference>
<protein>
    <recommendedName>
        <fullName evidence="9">RING-type domain-containing protein</fullName>
    </recommendedName>
</protein>
<dbReference type="SMART" id="SM00647">
    <property type="entry name" value="IBR"/>
    <property type="match status" value="2"/>
</dbReference>
<dbReference type="SUPFAM" id="SSF48371">
    <property type="entry name" value="ARM repeat"/>
    <property type="match status" value="1"/>
</dbReference>
<dbReference type="Pfam" id="PF22191">
    <property type="entry name" value="IBR_1"/>
    <property type="match status" value="1"/>
</dbReference>
<keyword evidence="11" id="KW-1185">Reference proteome</keyword>
<feature type="compositionally biased region" description="Basic and acidic residues" evidence="8">
    <location>
        <begin position="620"/>
        <end position="636"/>
    </location>
</feature>
<dbReference type="Proteomes" id="UP000620104">
    <property type="component" value="Unassembled WGS sequence"/>
</dbReference>
<feature type="compositionally biased region" description="Basic and acidic residues" evidence="8">
    <location>
        <begin position="870"/>
        <end position="879"/>
    </location>
</feature>
<dbReference type="GO" id="GO:0008270">
    <property type="term" value="F:zinc ion binding"/>
    <property type="evidence" value="ECO:0007669"/>
    <property type="project" value="UniProtKB-KW"/>
</dbReference>
<keyword evidence="4" id="KW-0677">Repeat</keyword>
<feature type="compositionally biased region" description="Basic and acidic residues" evidence="8">
    <location>
        <begin position="646"/>
        <end position="661"/>
    </location>
</feature>
<feature type="compositionally biased region" description="Polar residues" evidence="8">
    <location>
        <begin position="1927"/>
        <end position="1942"/>
    </location>
</feature>
<feature type="region of interest" description="Disordered" evidence="8">
    <location>
        <begin position="787"/>
        <end position="930"/>
    </location>
</feature>
<feature type="compositionally biased region" description="Low complexity" evidence="8">
    <location>
        <begin position="1168"/>
        <end position="1179"/>
    </location>
</feature>
<feature type="compositionally biased region" description="Low complexity" evidence="8">
    <location>
        <begin position="744"/>
        <end position="762"/>
    </location>
</feature>
<dbReference type="InterPro" id="IPR011989">
    <property type="entry name" value="ARM-like"/>
</dbReference>
<dbReference type="InterPro" id="IPR013083">
    <property type="entry name" value="Znf_RING/FYVE/PHD"/>
</dbReference>
<dbReference type="InterPro" id="IPR002867">
    <property type="entry name" value="IBR_dom"/>
</dbReference>
<dbReference type="InterPro" id="IPR016024">
    <property type="entry name" value="ARM-type_fold"/>
</dbReference>
<feature type="compositionally biased region" description="Low complexity" evidence="8">
    <location>
        <begin position="1126"/>
        <end position="1141"/>
    </location>
</feature>
<proteinExistence type="predicted"/>
<feature type="region of interest" description="Disordered" evidence="8">
    <location>
        <begin position="1331"/>
        <end position="1372"/>
    </location>
</feature>
<dbReference type="GO" id="GO:0019888">
    <property type="term" value="F:protein phosphatase regulator activity"/>
    <property type="evidence" value="ECO:0007669"/>
    <property type="project" value="TreeGrafter"/>
</dbReference>
<evidence type="ECO:0000256" key="1">
    <source>
        <dbReference type="ARBA" id="ARBA00004906"/>
    </source>
</evidence>
<gene>
    <name evidence="10" type="ORF">NliqN6_4549</name>
</gene>
<evidence type="ECO:0000256" key="7">
    <source>
        <dbReference type="ARBA" id="ARBA00022833"/>
    </source>
</evidence>
<comment type="caution">
    <text evidence="10">The sequence shown here is derived from an EMBL/GenBank/DDBJ whole genome shotgun (WGS) entry which is preliminary data.</text>
</comment>
<dbReference type="PANTHER" id="PTHR10648:SF1">
    <property type="entry name" value="SERINE_THREONINE-PROTEIN PHOSPHATASE 4 REGULATORY SUBUNIT 1"/>
    <property type="match status" value="1"/>
</dbReference>
<name>A0A8H3TW06_9TREE</name>
<evidence type="ECO:0000256" key="8">
    <source>
        <dbReference type="SAM" id="MobiDB-lite"/>
    </source>
</evidence>
<comment type="pathway">
    <text evidence="1">Protein modification; protein ubiquitination.</text>
</comment>
<feature type="compositionally biased region" description="Polar residues" evidence="8">
    <location>
        <begin position="840"/>
        <end position="869"/>
    </location>
</feature>
<dbReference type="Gene3D" id="3.30.40.10">
    <property type="entry name" value="Zinc/RING finger domain, C3HC4 (zinc finger)"/>
    <property type="match status" value="1"/>
</dbReference>
<keyword evidence="2" id="KW-0808">Transferase</keyword>
<organism evidence="10 11">
    <name type="scientific">Naganishia liquefaciens</name>
    <dbReference type="NCBI Taxonomy" id="104408"/>
    <lineage>
        <taxon>Eukaryota</taxon>
        <taxon>Fungi</taxon>
        <taxon>Dikarya</taxon>
        <taxon>Basidiomycota</taxon>
        <taxon>Agaricomycotina</taxon>
        <taxon>Tremellomycetes</taxon>
        <taxon>Filobasidiales</taxon>
        <taxon>Filobasidiaceae</taxon>
        <taxon>Naganishia</taxon>
    </lineage>
</organism>
<feature type="compositionally biased region" description="Polar residues" evidence="8">
    <location>
        <begin position="1142"/>
        <end position="1167"/>
    </location>
</feature>
<feature type="domain" description="RING-type" evidence="9">
    <location>
        <begin position="197"/>
        <end position="493"/>
    </location>
</feature>
<dbReference type="InterPro" id="IPR016135">
    <property type="entry name" value="UBQ-conjugating_enzyme/RWD"/>
</dbReference>
<dbReference type="Gene3D" id="3.10.110.10">
    <property type="entry name" value="Ubiquitin Conjugating Enzyme"/>
    <property type="match status" value="1"/>
</dbReference>
<sequence length="2026" mass="221553">MHQEVEDELLVLESIYPDQLSRDDADDTVITVRVDINLDKPSRIVCQQQCEVSARPLSVETSKPVSETPASIAITSGVLPSLLVTLRLSTVYPEQAHQVKEIRSWSIQGEFESWLPRTIEERVREELKIRFDSDVEHQGVLWSWLDWIASGAFLEGHTEGIIHKDGIYTISTNTPSNLHTAIRAQLMHTQQVEFSATSFTCGICFESKKGRSCISLPCSLACVFCTECLEACWGLAIREGAIAGVACPGFDCIKARVKAEGVEEEDVDQELLKKVVGQALTERYVWLKEKKKVENDPTYTLCPLQHCQAPVPPPPKSSGKPTKVARVFRLHAQQESTTADSKTGSLPTQVTASEDYNDRFRQCPACQFSFCRYCNNTWHGTAACPLPSTASFLQKYMASEGAERLGFEKRYGKKQLARMVEEWEEQQANKDWFDKFTRACPGCQTRVNKSAGCNHMTCSKCQAHFCYRCGTKLRPADPYYHYRTPGSSCFEKLFDADEIARFEREAAGAAGDDLGVAEDWIGQPVKSLVPARRHTGVPTPKPTVRASLSDRYTPLRPIGLVRPPSAMGLGEQPSPPSEEEETTSPALHSTTVIPHEETPEKRIGAEMGEVKQSWGSVQDQETRSLEDVREQEERGESQGAKPLRGNADEDVSRGRFQRDKSPAALFPIDAHDSSQTAGFPKTARSRSSDGLARHSWRGEISPPGMSSLAPGIRKPPTPTSPTGSSSMGASLHKLRSHGSPTQLRPASTPSAPSRPAASFRRAQSYVTSSSTQATAGVLASGQGYMFAGSAEPSDIRRPRSNSHSSADTTRPTMSDRPGLGSRSASAIAGVQHNPSPPLTMMQSGNPSSLLQDQNDIPYLPSTSLPLQRTFSRESDRDSAELSPDADDEASPQHSPLVDSDSLSPSPERAVGQPGDHLVETGDDQSTGMAVGQTGALPIQDIPYPGAESSIPEVAVEGAVADPDAEGIPEALSMPRDMMPSEDAFEDEGLTTLERIFLLSRSEHAFHRSYIARMLGELLEDVDPCETVEYVLPLLNGFAMDEDESVKEAFASQLHRVLWYYFTTCELIGEDDGAPLDEFPSGKTVITVTSEGVRTVRRTPTFTGDMVPMLPVDHDTSTPSITEELKAPSSTDSDPSPASTDSQNSRKLSEQSTQSTFASSNTQTIGTPSSSLDTPSSSASIMTAGGSDFSSNFGHKEALLEQAKSQDRSSENIPACAKEDEDRVNVERPQIPVHIFTALIGSMLLSPNPAVADPVRAAIVAILAKLRFADTPLLDEWEDVRPRKAVNTYHGQFGEHIHLSNKFSGTCRKMVQNEIMHGIVIGMGRLDAELPESMRRQSGSTRRTSGEGDLSESGSATGHNPRHQAQGLSRAISRSSVQSTESPLVADNLSTEALAYKQQLQQEALMGRAISMNLIASIAEFVSGEDVMQYGLLDEVLHTAEDDAYVKIEAALALAYLAKSAPLGTLDNMLGLFENFVMDENEQVRQSACLCLPPLCKRIVNMEDRRSYAARAFDTLINSGNLVQYTALEILGEIVHLFHDDPLGPPQELLDVYFSQSETLESPGEESNSDGDVVRQFNDPDRATVSAFNLPAICLALGPDRWPEVRPTFKALHNITHQRITVSLAASVHELAKIIGPASASQDLLMPFFEWLNGNDEIRGRALAQLPTFLEYLPPDDAADTLQSVLAMWETGDFRNWRHRETLARHAPAILKVLMPVSHGDLALDLLRSGLFDTFQAIREAAIKAVPQCLHIVRGKDALHARVFSLMADLACNEKFKHRKTYIACVQAFVDEGVSRTFFEKHLLEWLPAMSDDLLDVKIALAKLVASICAPINEGGLYPHAPLRPLRLSEAIERLMNEPSQYVQAPLAAVQPYRPRLAHSQRGSQFSSNLSSPKIVSISLADRTPQDITPPAARRSSSASMLLRTDSDSTILPRTDMRMSSNGIARDEITSAGALSAPVEMMTAAFSSPEWEENESRRRSLSETGDTGTRLSNSDNPLTEPVQLGMRDPFSATFAKAIKNSGSAQGS</sequence>